<proteinExistence type="predicted"/>
<protein>
    <submittedName>
        <fullName evidence="1">Catalase</fullName>
    </submittedName>
</protein>
<reference evidence="1" key="1">
    <citation type="submission" date="2017-02" db="UniProtKB">
        <authorList>
            <consortium name="WormBaseParasite"/>
        </authorList>
    </citation>
    <scope>IDENTIFICATION</scope>
</reference>
<evidence type="ECO:0000313" key="1">
    <source>
        <dbReference type="WBParaSite" id="ASIM_0001996501-mRNA-1"/>
    </source>
</evidence>
<name>A0A0M3KG53_ANISI</name>
<organism evidence="1">
    <name type="scientific">Anisakis simplex</name>
    <name type="common">Herring worm</name>
    <dbReference type="NCBI Taxonomy" id="6269"/>
    <lineage>
        <taxon>Eukaryota</taxon>
        <taxon>Metazoa</taxon>
        <taxon>Ecdysozoa</taxon>
        <taxon>Nematoda</taxon>
        <taxon>Chromadorea</taxon>
        <taxon>Rhabditida</taxon>
        <taxon>Spirurina</taxon>
        <taxon>Ascaridomorpha</taxon>
        <taxon>Ascaridoidea</taxon>
        <taxon>Anisakidae</taxon>
        <taxon>Anisakis</taxon>
        <taxon>Anisakis simplex complex</taxon>
    </lineage>
</organism>
<dbReference type="WBParaSite" id="ASIM_0001996501-mRNA-1">
    <property type="protein sequence ID" value="ASIM_0001996501-mRNA-1"/>
    <property type="gene ID" value="ASIM_0001996501"/>
</dbReference>
<dbReference type="AlphaFoldDB" id="A0A0M3KG53"/>
<accession>A0A0M3KG53</accession>
<sequence length="135" mass="14984">LFCGLQANEPTVPSATGTDVWTNYVENGRANEPTVPSATGTDVWTNYVENGRVRFDRLHSVNAVLAFERNAAGAAEPMQLPLISKKELFEKLKQKNEQRNQIELDKQKLPENQQIGHFGQALSHNGTIVEDGHIS</sequence>